<keyword evidence="7 9" id="KW-0508">mRNA splicing</keyword>
<feature type="region of interest" description="Disordered" evidence="10">
    <location>
        <begin position="1"/>
        <end position="80"/>
    </location>
</feature>
<keyword evidence="6 9" id="KW-0747">Spliceosome</keyword>
<evidence type="ECO:0000256" key="4">
    <source>
        <dbReference type="ARBA" id="ARBA00014745"/>
    </source>
</evidence>
<keyword evidence="8 9" id="KW-0539">Nucleus</keyword>
<feature type="compositionally biased region" description="Low complexity" evidence="10">
    <location>
        <begin position="26"/>
        <end position="36"/>
    </location>
</feature>
<dbReference type="EMBL" id="BPQB01000004">
    <property type="protein sequence ID" value="GJE86326.1"/>
    <property type="molecule type" value="Genomic_DNA"/>
</dbReference>
<comment type="subcellular location">
    <subcellularLocation>
        <location evidence="2 9">Nucleus</location>
    </subcellularLocation>
</comment>
<reference evidence="11 12" key="1">
    <citation type="submission" date="2021-08" db="EMBL/GenBank/DDBJ databases">
        <title>Draft Genome Sequence of Phanerochaete sordida strain YK-624.</title>
        <authorList>
            <person name="Mori T."/>
            <person name="Dohra H."/>
            <person name="Suzuki T."/>
            <person name="Kawagishi H."/>
            <person name="Hirai H."/>
        </authorList>
    </citation>
    <scope>NUCLEOTIDE SEQUENCE [LARGE SCALE GENOMIC DNA]</scope>
    <source>
        <strain evidence="11 12">YK-624</strain>
    </source>
</reference>
<dbReference type="OrthoDB" id="199717at2759"/>
<evidence type="ECO:0000256" key="6">
    <source>
        <dbReference type="ARBA" id="ARBA00022728"/>
    </source>
</evidence>
<accession>A0A9P3G166</accession>
<comment type="subunit">
    <text evidence="9">May be part of a spliceosome complex.</text>
</comment>
<proteinExistence type="inferred from homology"/>
<comment type="similarity">
    <text evidence="3 9">Belongs to the SYF2 family.</text>
</comment>
<feature type="compositionally biased region" description="Basic and acidic residues" evidence="10">
    <location>
        <begin position="41"/>
        <end position="52"/>
    </location>
</feature>
<evidence type="ECO:0000256" key="2">
    <source>
        <dbReference type="ARBA" id="ARBA00004123"/>
    </source>
</evidence>
<dbReference type="Pfam" id="PF08231">
    <property type="entry name" value="SYF2"/>
    <property type="match status" value="1"/>
</dbReference>
<dbReference type="Proteomes" id="UP000703269">
    <property type="component" value="Unassembled WGS sequence"/>
</dbReference>
<evidence type="ECO:0000256" key="7">
    <source>
        <dbReference type="ARBA" id="ARBA00023187"/>
    </source>
</evidence>
<evidence type="ECO:0000256" key="9">
    <source>
        <dbReference type="RuleBase" id="RU367148"/>
    </source>
</evidence>
<protein>
    <recommendedName>
        <fullName evidence="4 9">Pre-mRNA-splicing factor SYF2</fullName>
    </recommendedName>
</protein>
<keyword evidence="12" id="KW-1185">Reference proteome</keyword>
<evidence type="ECO:0000256" key="10">
    <source>
        <dbReference type="SAM" id="MobiDB-lite"/>
    </source>
</evidence>
<keyword evidence="5 9" id="KW-0507">mRNA processing</keyword>
<dbReference type="GO" id="GO:0000974">
    <property type="term" value="C:Prp19 complex"/>
    <property type="evidence" value="ECO:0007669"/>
    <property type="project" value="TreeGrafter"/>
</dbReference>
<dbReference type="GO" id="GO:0071013">
    <property type="term" value="C:catalytic step 2 spliceosome"/>
    <property type="evidence" value="ECO:0007669"/>
    <property type="project" value="TreeGrafter"/>
</dbReference>
<evidence type="ECO:0000313" key="11">
    <source>
        <dbReference type="EMBL" id="GJE86326.1"/>
    </source>
</evidence>
<evidence type="ECO:0000256" key="5">
    <source>
        <dbReference type="ARBA" id="ARBA00022664"/>
    </source>
</evidence>
<dbReference type="InterPro" id="IPR013260">
    <property type="entry name" value="mRNA_splic_SYF2"/>
</dbReference>
<comment type="caution">
    <text evidence="11">The sequence shown here is derived from an EMBL/GenBank/DDBJ whole genome shotgun (WGS) entry which is preliminary data.</text>
</comment>
<dbReference type="PANTHER" id="PTHR13264">
    <property type="entry name" value="GCIP-INTERACTING PROTEIN P29"/>
    <property type="match status" value="1"/>
</dbReference>
<comment type="function">
    <text evidence="1 9">Involved in pre-mRNA splicing.</text>
</comment>
<dbReference type="PANTHER" id="PTHR13264:SF5">
    <property type="entry name" value="PRE-MRNA-SPLICING FACTOR SYF2"/>
    <property type="match status" value="1"/>
</dbReference>
<organism evidence="11 12">
    <name type="scientific">Phanerochaete sordida</name>
    <dbReference type="NCBI Taxonomy" id="48140"/>
    <lineage>
        <taxon>Eukaryota</taxon>
        <taxon>Fungi</taxon>
        <taxon>Dikarya</taxon>
        <taxon>Basidiomycota</taxon>
        <taxon>Agaricomycotina</taxon>
        <taxon>Agaricomycetes</taxon>
        <taxon>Polyporales</taxon>
        <taxon>Phanerochaetaceae</taxon>
        <taxon>Phanerochaete</taxon>
    </lineage>
</organism>
<evidence type="ECO:0000256" key="8">
    <source>
        <dbReference type="ARBA" id="ARBA00023242"/>
    </source>
</evidence>
<sequence>MSKVAEAAQEFVEKMTDTDEAERDGSGSPEGESGSSQKMTMDARKARMEELRRKMRTSALENRKQLVEESAKAKTTAREAARLERQRKLAETLRTKADAEERGEDVERAKNWEYTIEENDEWEKKLARKSRRADFEFHNDADAARKRYKKDLDHIKPDLAAYNRQKEIALGLAPGTLAKAGSSSGSSSSALTTFDPSLAPTSVQQRLAAESLYRDANTLLYADNKPSEDAIDRVVGKINADVDKKKRFSRKRNNEEEGDVTYINERNRVFNKKIARYYDKYTAEIRASFERGTAL</sequence>
<feature type="compositionally biased region" description="Basic and acidic residues" evidence="10">
    <location>
        <begin position="61"/>
        <end position="80"/>
    </location>
</feature>
<dbReference type="GO" id="GO:0071014">
    <property type="term" value="C:post-mRNA release spliceosomal complex"/>
    <property type="evidence" value="ECO:0007669"/>
    <property type="project" value="TreeGrafter"/>
</dbReference>
<evidence type="ECO:0000256" key="1">
    <source>
        <dbReference type="ARBA" id="ARBA00003777"/>
    </source>
</evidence>
<name>A0A9P3G166_9APHY</name>
<evidence type="ECO:0000313" key="12">
    <source>
        <dbReference type="Proteomes" id="UP000703269"/>
    </source>
</evidence>
<dbReference type="GO" id="GO:0000398">
    <property type="term" value="P:mRNA splicing, via spliceosome"/>
    <property type="evidence" value="ECO:0007669"/>
    <property type="project" value="UniProtKB-UniRule"/>
</dbReference>
<dbReference type="AlphaFoldDB" id="A0A9P3G166"/>
<evidence type="ECO:0000256" key="3">
    <source>
        <dbReference type="ARBA" id="ARBA00010028"/>
    </source>
</evidence>
<gene>
    <name evidence="11" type="ORF">PsYK624_024060</name>
</gene>